<keyword evidence="3" id="KW-0695">RNA-directed DNA polymerase</keyword>
<gene>
    <name evidence="3" type="ORF">MtrunA17_Chr6g0478311</name>
</gene>
<proteinExistence type="predicted"/>
<dbReference type="Gene3D" id="3.30.420.10">
    <property type="entry name" value="Ribonuclease H-like superfamily/Ribonuclease H"/>
    <property type="match status" value="1"/>
</dbReference>
<evidence type="ECO:0000259" key="2">
    <source>
        <dbReference type="PROSITE" id="PS50994"/>
    </source>
</evidence>
<dbReference type="Gramene" id="rna36888">
    <property type="protein sequence ID" value="RHN52239.1"/>
    <property type="gene ID" value="gene36888"/>
</dbReference>
<dbReference type="EMBL" id="PSQE01000006">
    <property type="protein sequence ID" value="RHN52239.1"/>
    <property type="molecule type" value="Genomic_DNA"/>
</dbReference>
<evidence type="ECO:0000256" key="1">
    <source>
        <dbReference type="ARBA" id="ARBA00022670"/>
    </source>
</evidence>
<dbReference type="Proteomes" id="UP000265566">
    <property type="component" value="Chromosome 6"/>
</dbReference>
<feature type="domain" description="Integrase catalytic" evidence="2">
    <location>
        <begin position="220"/>
        <end position="350"/>
    </location>
</feature>
<organism evidence="3">
    <name type="scientific">Medicago truncatula</name>
    <name type="common">Barrel medic</name>
    <name type="synonym">Medicago tribuloides</name>
    <dbReference type="NCBI Taxonomy" id="3880"/>
    <lineage>
        <taxon>Eukaryota</taxon>
        <taxon>Viridiplantae</taxon>
        <taxon>Streptophyta</taxon>
        <taxon>Embryophyta</taxon>
        <taxon>Tracheophyta</taxon>
        <taxon>Spermatophyta</taxon>
        <taxon>Magnoliopsida</taxon>
        <taxon>eudicotyledons</taxon>
        <taxon>Gunneridae</taxon>
        <taxon>Pentapetalae</taxon>
        <taxon>rosids</taxon>
        <taxon>fabids</taxon>
        <taxon>Fabales</taxon>
        <taxon>Fabaceae</taxon>
        <taxon>Papilionoideae</taxon>
        <taxon>50 kb inversion clade</taxon>
        <taxon>NPAAA clade</taxon>
        <taxon>Hologalegina</taxon>
        <taxon>IRL clade</taxon>
        <taxon>Trifolieae</taxon>
        <taxon>Medicago</taxon>
    </lineage>
</organism>
<dbReference type="GO" id="GO:0003676">
    <property type="term" value="F:nucleic acid binding"/>
    <property type="evidence" value="ECO:0007669"/>
    <property type="project" value="InterPro"/>
</dbReference>
<keyword evidence="1" id="KW-0378">Hydrolase</keyword>
<sequence>MTSLSVLMLLPQHLQLKAARQSHRSSTIGVLDSTDFISQSGNHQNLWIIGSGASDHIAGNRSLFSSISSPKFPRFITLADGSKVIAKGIVHVSVTPSITLKSVLLPGCPFNIISIHQLTRSLNCLVTFDAGSFTIQERGTSRMIGEGHESRGLYYLQSTPSVSCIAAESPNLLHERFGHPSLLKLKQMVPNLAKISSLKCESCQLGKHARSSFPSKVESRVDSPFSVIHSDIWGPSHVASNGFRYFVTFIDEFSQCTWVFLMKEQSELLPILTTFVNEVKTQFGKTIKILRSDNAKEYFSSGLSSFLSAHGILHQSSCPHTPQQNDIAERKNRHLVETARTLLLHANVPL</sequence>
<dbReference type="InterPro" id="IPR012337">
    <property type="entry name" value="RNaseH-like_sf"/>
</dbReference>
<dbReference type="PANTHER" id="PTHR42648">
    <property type="entry name" value="TRANSPOSASE, PUTATIVE-RELATED"/>
    <property type="match status" value="1"/>
</dbReference>
<dbReference type="InterPro" id="IPR036397">
    <property type="entry name" value="RNaseH_sf"/>
</dbReference>
<dbReference type="InterPro" id="IPR039537">
    <property type="entry name" value="Retrotran_Ty1/copia-like"/>
</dbReference>
<comment type="caution">
    <text evidence="3">The sequence shown here is derived from an EMBL/GenBank/DDBJ whole genome shotgun (WGS) entry which is preliminary data.</text>
</comment>
<dbReference type="GO" id="GO:0003964">
    <property type="term" value="F:RNA-directed DNA polymerase activity"/>
    <property type="evidence" value="ECO:0007669"/>
    <property type="project" value="UniProtKB-KW"/>
</dbReference>
<dbReference type="SUPFAM" id="SSF53098">
    <property type="entry name" value="Ribonuclease H-like"/>
    <property type="match status" value="1"/>
</dbReference>
<dbReference type="GO" id="GO:0008233">
    <property type="term" value="F:peptidase activity"/>
    <property type="evidence" value="ECO:0007669"/>
    <property type="project" value="UniProtKB-KW"/>
</dbReference>
<dbReference type="PANTHER" id="PTHR42648:SF28">
    <property type="entry name" value="TRANSPOSON-ENCODED PROTEIN WITH RIBONUCLEASE H-LIKE AND RETROVIRUS ZINC FINGER-LIKE DOMAINS"/>
    <property type="match status" value="1"/>
</dbReference>
<dbReference type="PROSITE" id="PS50994">
    <property type="entry name" value="INTEGRASE"/>
    <property type="match status" value="1"/>
</dbReference>
<dbReference type="InterPro" id="IPR025724">
    <property type="entry name" value="GAG-pre-integrase_dom"/>
</dbReference>
<dbReference type="Pfam" id="PF00665">
    <property type="entry name" value="rve"/>
    <property type="match status" value="1"/>
</dbReference>
<dbReference type="GO" id="GO:0006508">
    <property type="term" value="P:proteolysis"/>
    <property type="evidence" value="ECO:0007669"/>
    <property type="project" value="UniProtKB-KW"/>
</dbReference>
<dbReference type="EC" id="2.7.7.49" evidence="3"/>
<keyword evidence="3" id="KW-0808">Transferase</keyword>
<protein>
    <submittedName>
        <fullName evidence="3">Putative RNA-directed DNA polymerase</fullName>
        <ecNumber evidence="3">2.7.7.49</ecNumber>
    </submittedName>
</protein>
<keyword evidence="3" id="KW-0548">Nucleotidyltransferase</keyword>
<dbReference type="InterPro" id="IPR054722">
    <property type="entry name" value="PolX-like_BBD"/>
</dbReference>
<name>A0A396HFZ7_MEDTR</name>
<reference evidence="3" key="1">
    <citation type="journal article" date="2018" name="Nat. Plants">
        <title>Whole-genome landscape of Medicago truncatula symbiotic genes.</title>
        <authorList>
            <person name="Pecrix Y."/>
            <person name="Gamas P."/>
            <person name="Carrere S."/>
        </authorList>
    </citation>
    <scope>NUCLEOTIDE SEQUENCE</scope>
    <source>
        <tissue evidence="3">Leaves</tissue>
    </source>
</reference>
<dbReference type="GO" id="GO:0015074">
    <property type="term" value="P:DNA integration"/>
    <property type="evidence" value="ECO:0007669"/>
    <property type="project" value="InterPro"/>
</dbReference>
<dbReference type="Pfam" id="PF13976">
    <property type="entry name" value="gag_pre-integrs"/>
    <property type="match status" value="1"/>
</dbReference>
<dbReference type="AlphaFoldDB" id="A0A396HFZ7"/>
<keyword evidence="1" id="KW-0645">Protease</keyword>
<accession>A0A396HFZ7</accession>
<dbReference type="InterPro" id="IPR001584">
    <property type="entry name" value="Integrase_cat-core"/>
</dbReference>
<dbReference type="Pfam" id="PF22936">
    <property type="entry name" value="Pol_BBD"/>
    <property type="match status" value="1"/>
</dbReference>
<evidence type="ECO:0000313" key="3">
    <source>
        <dbReference type="EMBL" id="RHN52239.1"/>
    </source>
</evidence>